<evidence type="ECO:0000313" key="15">
    <source>
        <dbReference type="EMBL" id="KXB37679.1"/>
    </source>
</evidence>
<feature type="domain" description="PTS EIIB type-1" evidence="13">
    <location>
        <begin position="477"/>
        <end position="557"/>
    </location>
</feature>
<feature type="transmembrane region" description="Helical" evidence="12">
    <location>
        <begin position="380"/>
        <end position="399"/>
    </location>
</feature>
<reference evidence="15 16" key="1">
    <citation type="submission" date="2016-01" db="EMBL/GenBank/DDBJ databases">
        <authorList>
            <person name="Oliw E.H."/>
        </authorList>
    </citation>
    <scope>NUCLEOTIDE SEQUENCE [LARGE SCALE GENOMIC DNA]</scope>
    <source>
        <strain evidence="15 16">KA00635</strain>
    </source>
</reference>
<dbReference type="EMBL" id="LSCQ01000020">
    <property type="protein sequence ID" value="KXB37679.1"/>
    <property type="molecule type" value="Genomic_DNA"/>
</dbReference>
<dbReference type="PROSITE" id="PS01035">
    <property type="entry name" value="PTS_EIIB_TYPE_1_CYS"/>
    <property type="match status" value="1"/>
</dbReference>
<feature type="transmembrane region" description="Helical" evidence="12">
    <location>
        <begin position="29"/>
        <end position="49"/>
    </location>
</feature>
<evidence type="ECO:0000256" key="11">
    <source>
        <dbReference type="PROSITE-ProRule" id="PRU00421"/>
    </source>
</evidence>
<evidence type="ECO:0000256" key="2">
    <source>
        <dbReference type="ARBA" id="ARBA00022448"/>
    </source>
</evidence>
<dbReference type="InterPro" id="IPR050429">
    <property type="entry name" value="PTS_Glucose_EIICBA"/>
</dbReference>
<dbReference type="InterPro" id="IPR001996">
    <property type="entry name" value="PTS_IIB_1"/>
</dbReference>
<dbReference type="Pfam" id="PF00367">
    <property type="entry name" value="PTS_EIIB"/>
    <property type="match status" value="1"/>
</dbReference>
<keyword evidence="2" id="KW-0813">Transport</keyword>
<keyword evidence="6" id="KW-0598">Phosphotransferase system</keyword>
<dbReference type="InterPro" id="IPR018113">
    <property type="entry name" value="PTrfase_EIIB_Cys"/>
</dbReference>
<accession>A0A133Y3B1</accession>
<dbReference type="GO" id="GO:0090563">
    <property type="term" value="F:protein-phosphocysteine-sugar phosphotransferase activity"/>
    <property type="evidence" value="ECO:0007669"/>
    <property type="project" value="TreeGrafter"/>
</dbReference>
<dbReference type="InterPro" id="IPR036878">
    <property type="entry name" value="Glu_permease_IIB"/>
</dbReference>
<evidence type="ECO:0000256" key="12">
    <source>
        <dbReference type="SAM" id="Phobius"/>
    </source>
</evidence>
<dbReference type="PROSITE" id="PS51098">
    <property type="entry name" value="PTS_EIIB_TYPE_1"/>
    <property type="match status" value="1"/>
</dbReference>
<keyword evidence="4" id="KW-0762">Sugar transport</keyword>
<dbReference type="GO" id="GO:0009401">
    <property type="term" value="P:phosphoenolpyruvate-dependent sugar phosphotransferase system"/>
    <property type="evidence" value="ECO:0007669"/>
    <property type="project" value="UniProtKB-KW"/>
</dbReference>
<feature type="transmembrane region" description="Helical" evidence="12">
    <location>
        <begin position="351"/>
        <end position="373"/>
    </location>
</feature>
<dbReference type="InterPro" id="IPR013013">
    <property type="entry name" value="PTS_EIIC_1"/>
</dbReference>
<evidence type="ECO:0000256" key="5">
    <source>
        <dbReference type="ARBA" id="ARBA00022679"/>
    </source>
</evidence>
<evidence type="ECO:0000256" key="8">
    <source>
        <dbReference type="ARBA" id="ARBA00022777"/>
    </source>
</evidence>
<dbReference type="NCBIfam" id="TIGR00826">
    <property type="entry name" value="EIIB_glc"/>
    <property type="match status" value="1"/>
</dbReference>
<dbReference type="PROSITE" id="PS51103">
    <property type="entry name" value="PTS_EIIC_TYPE_1"/>
    <property type="match status" value="1"/>
</dbReference>
<keyword evidence="8" id="KW-0418">Kinase</keyword>
<dbReference type="GO" id="GO:0008982">
    <property type="term" value="F:protein-N(PI)-phosphohistidine-sugar phosphotransferase activity"/>
    <property type="evidence" value="ECO:0007669"/>
    <property type="project" value="InterPro"/>
</dbReference>
<feature type="transmembrane region" description="Helical" evidence="12">
    <location>
        <begin position="104"/>
        <end position="123"/>
    </location>
</feature>
<dbReference type="CDD" id="cd00212">
    <property type="entry name" value="PTS_IIB_glc"/>
    <property type="match status" value="1"/>
</dbReference>
<feature type="transmembrane region" description="Helical" evidence="12">
    <location>
        <begin position="328"/>
        <end position="345"/>
    </location>
</feature>
<evidence type="ECO:0000256" key="9">
    <source>
        <dbReference type="ARBA" id="ARBA00022989"/>
    </source>
</evidence>
<feature type="active site" description="Phosphocysteine intermediate; for EIIB activity" evidence="11">
    <location>
        <position position="499"/>
    </location>
</feature>
<evidence type="ECO:0000256" key="3">
    <source>
        <dbReference type="ARBA" id="ARBA00022475"/>
    </source>
</evidence>
<dbReference type="Proteomes" id="UP000070422">
    <property type="component" value="Unassembled WGS sequence"/>
</dbReference>
<evidence type="ECO:0000256" key="6">
    <source>
        <dbReference type="ARBA" id="ARBA00022683"/>
    </source>
</evidence>
<comment type="caution">
    <text evidence="15">The sequence shown here is derived from an EMBL/GenBank/DDBJ whole genome shotgun (WGS) entry which is preliminary data.</text>
</comment>
<evidence type="ECO:0000259" key="13">
    <source>
        <dbReference type="PROSITE" id="PS51098"/>
    </source>
</evidence>
<feature type="transmembrane region" description="Helical" evidence="12">
    <location>
        <begin position="150"/>
        <end position="172"/>
    </location>
</feature>
<keyword evidence="3" id="KW-1003">Cell membrane</keyword>
<proteinExistence type="predicted"/>
<dbReference type="PANTHER" id="PTHR30009:SF24">
    <property type="entry name" value="PTS SYSTEM, IIBC COMPONENT"/>
    <property type="match status" value="1"/>
</dbReference>
<evidence type="ECO:0000313" key="16">
    <source>
        <dbReference type="Proteomes" id="UP000070422"/>
    </source>
</evidence>
<dbReference type="InterPro" id="IPR003352">
    <property type="entry name" value="PTS_EIIC"/>
</dbReference>
<dbReference type="PATRIC" id="fig|87541.4.peg.399"/>
<evidence type="ECO:0000256" key="4">
    <source>
        <dbReference type="ARBA" id="ARBA00022597"/>
    </source>
</evidence>
<keyword evidence="7 12" id="KW-0812">Transmembrane</keyword>
<gene>
    <name evidence="15" type="ORF">HMPREF3187_00395</name>
</gene>
<dbReference type="PANTHER" id="PTHR30009">
    <property type="entry name" value="CYTOCHROME C-TYPE SYNTHESIS PROTEIN AND PTS TRANSMEMBRANE COMPONENT"/>
    <property type="match status" value="1"/>
</dbReference>
<sequence>MNTTVAPQVEKRSFKEKCMRTFETFGRSFLLPVSVLPAAGILKGIGSAFTNKGTIAMHPWMADKTLQLIMGFISMLGGVAFKNLPVIFAVGIAVGLAKQEKGSAALSGLLGFLVLHNTLNYLLKVSGTLVNMAKDPTGALLAQHMQTTVLGIQTMDLNVFGGIITGVIVYLVHKKAIKMKVPQVLGFFSGPRLVPILTIPVMAVVALVFFVIWPIIQQGINELSVVILRSGYFGTLGYGIVERLLLPFGLHHGLNWPIRTTELGGIFTIGGKQYAGTISAYMASLGTNGAIDPMITRFSSGKFIYNMFGLPGAALAMYTCAKPQNKKTVGSLLLAAALTAFLTGITEPIEFTFLFVAPALYVIHAVLAGFTLLATNLCGAAFLTPTGHGLINYIIYGVLQGTRTHWWLLPIIGVICFFAYFAVFTFAIKKFDFKTPGREEDPSTIALHGKKETRQKLGVKSIKDEMEGSSNKELTLHDQALALIDAHGGPDNITNVNACITRLRINVKDESLVDKDLIVNELKAMGFAKSGMQMQSIYGGRANQLKVEIREILGMVE</sequence>
<feature type="transmembrane region" description="Helical" evidence="12">
    <location>
        <begin position="193"/>
        <end position="216"/>
    </location>
</feature>
<dbReference type="GO" id="GO:0005886">
    <property type="term" value="C:plasma membrane"/>
    <property type="evidence" value="ECO:0007669"/>
    <property type="project" value="UniProtKB-SubCell"/>
</dbReference>
<dbReference type="Pfam" id="PF02378">
    <property type="entry name" value="PTS_EIIC"/>
    <property type="match status" value="1"/>
</dbReference>
<dbReference type="AlphaFoldDB" id="A0A133Y3B1"/>
<evidence type="ECO:0000256" key="7">
    <source>
        <dbReference type="ARBA" id="ARBA00022692"/>
    </source>
</evidence>
<dbReference type="GO" id="GO:0016301">
    <property type="term" value="F:kinase activity"/>
    <property type="evidence" value="ECO:0007669"/>
    <property type="project" value="UniProtKB-KW"/>
</dbReference>
<dbReference type="STRING" id="87541.AWM71_02275"/>
<keyword evidence="5 15" id="KW-0808">Transferase</keyword>
<keyword evidence="9 12" id="KW-1133">Transmembrane helix</keyword>
<name>A0A133Y3B1_9LACT</name>
<evidence type="ECO:0000256" key="1">
    <source>
        <dbReference type="ARBA" id="ARBA00004651"/>
    </source>
</evidence>
<evidence type="ECO:0000259" key="14">
    <source>
        <dbReference type="PROSITE" id="PS51103"/>
    </source>
</evidence>
<protein>
    <submittedName>
        <fullName evidence="15">Phosphotransferase system, EIIC</fullName>
    </submittedName>
</protein>
<dbReference type="SUPFAM" id="SSF55604">
    <property type="entry name" value="Glucose permease domain IIB"/>
    <property type="match status" value="1"/>
</dbReference>
<keyword evidence="10 12" id="KW-0472">Membrane</keyword>
<feature type="transmembrane region" description="Helical" evidence="12">
    <location>
        <begin position="303"/>
        <end position="321"/>
    </location>
</feature>
<feature type="transmembrane region" description="Helical" evidence="12">
    <location>
        <begin position="69"/>
        <end position="97"/>
    </location>
</feature>
<organism evidence="15 16">
    <name type="scientific">Aerococcus christensenii</name>
    <dbReference type="NCBI Taxonomy" id="87541"/>
    <lineage>
        <taxon>Bacteria</taxon>
        <taxon>Bacillati</taxon>
        <taxon>Bacillota</taxon>
        <taxon>Bacilli</taxon>
        <taxon>Lactobacillales</taxon>
        <taxon>Aerococcaceae</taxon>
        <taxon>Aerococcus</taxon>
    </lineage>
</organism>
<feature type="transmembrane region" description="Helical" evidence="12">
    <location>
        <begin position="405"/>
        <end position="428"/>
    </location>
</feature>
<comment type="subcellular location">
    <subcellularLocation>
        <location evidence="1">Cell membrane</location>
        <topology evidence="1">Multi-pass membrane protein</topology>
    </subcellularLocation>
</comment>
<evidence type="ECO:0000256" key="10">
    <source>
        <dbReference type="ARBA" id="ARBA00023136"/>
    </source>
</evidence>
<feature type="domain" description="PTS EIIC type-1" evidence="14">
    <location>
        <begin position="16"/>
        <end position="440"/>
    </location>
</feature>
<dbReference type="Gene3D" id="3.30.1360.60">
    <property type="entry name" value="Glucose permease domain IIB"/>
    <property type="match status" value="1"/>
</dbReference>